<dbReference type="SUPFAM" id="SSF51905">
    <property type="entry name" value="FAD/NAD(P)-binding domain"/>
    <property type="match status" value="1"/>
</dbReference>
<feature type="domain" description="FAD-binding" evidence="1">
    <location>
        <begin position="45"/>
        <end position="367"/>
    </location>
</feature>
<organism evidence="2 3">
    <name type="scientific">Cellvibrio mixtus</name>
    <dbReference type="NCBI Taxonomy" id="39650"/>
    <lineage>
        <taxon>Bacteria</taxon>
        <taxon>Pseudomonadati</taxon>
        <taxon>Pseudomonadota</taxon>
        <taxon>Gammaproteobacteria</taxon>
        <taxon>Cellvibrionales</taxon>
        <taxon>Cellvibrionaceae</taxon>
        <taxon>Cellvibrio</taxon>
    </lineage>
</organism>
<protein>
    <recommendedName>
        <fullName evidence="1">FAD-binding domain-containing protein</fullName>
    </recommendedName>
</protein>
<dbReference type="Gene3D" id="3.50.50.60">
    <property type="entry name" value="FAD/NAD(P)-binding domain"/>
    <property type="match status" value="1"/>
</dbReference>
<proteinExistence type="predicted"/>
<gene>
    <name evidence="2" type="ORF">CBP51_13340</name>
</gene>
<comment type="caution">
    <text evidence="2">The sequence shown here is derived from an EMBL/GenBank/DDBJ whole genome shotgun (WGS) entry which is preliminary data.</text>
</comment>
<dbReference type="AlphaFoldDB" id="A0A266Q2W4"/>
<dbReference type="InterPro" id="IPR036188">
    <property type="entry name" value="FAD/NAD-bd_sf"/>
</dbReference>
<dbReference type="Pfam" id="PF01494">
    <property type="entry name" value="FAD_binding_3"/>
    <property type="match status" value="1"/>
</dbReference>
<dbReference type="GO" id="GO:0071949">
    <property type="term" value="F:FAD binding"/>
    <property type="evidence" value="ECO:0007669"/>
    <property type="project" value="InterPro"/>
</dbReference>
<dbReference type="Proteomes" id="UP000216101">
    <property type="component" value="Unassembled WGS sequence"/>
</dbReference>
<dbReference type="PRINTS" id="PR00420">
    <property type="entry name" value="RNGMNOXGNASE"/>
</dbReference>
<evidence type="ECO:0000259" key="1">
    <source>
        <dbReference type="Pfam" id="PF01494"/>
    </source>
</evidence>
<name>A0A266Q2W4_9GAMM</name>
<evidence type="ECO:0000313" key="3">
    <source>
        <dbReference type="Proteomes" id="UP000216101"/>
    </source>
</evidence>
<dbReference type="InterPro" id="IPR050816">
    <property type="entry name" value="Flavin-dep_Halogenase_NPB"/>
</dbReference>
<dbReference type="PANTHER" id="PTHR43747">
    <property type="entry name" value="FAD-BINDING PROTEIN"/>
    <property type="match status" value="1"/>
</dbReference>
<accession>A0A266Q2W4</accession>
<dbReference type="RefSeq" id="WP_094985344.1">
    <property type="nucleotide sequence ID" value="NZ_NHNI01000002.1"/>
</dbReference>
<dbReference type="EMBL" id="NHNI01000002">
    <property type="protein sequence ID" value="OZY84208.1"/>
    <property type="molecule type" value="Genomic_DNA"/>
</dbReference>
<dbReference type="InterPro" id="IPR002938">
    <property type="entry name" value="FAD-bd"/>
</dbReference>
<dbReference type="PANTHER" id="PTHR43747:SF1">
    <property type="entry name" value="SLR1998 PROTEIN"/>
    <property type="match status" value="1"/>
</dbReference>
<reference evidence="3" key="1">
    <citation type="submission" date="2017-05" db="EMBL/GenBank/DDBJ databases">
        <authorList>
            <person name="Barney B.M."/>
        </authorList>
    </citation>
    <scope>NUCLEOTIDE SEQUENCE [LARGE SCALE GENOMIC DNA]</scope>
    <source>
        <strain evidence="3">PSBB022</strain>
    </source>
</reference>
<evidence type="ECO:0000313" key="2">
    <source>
        <dbReference type="EMBL" id="OZY84208.1"/>
    </source>
</evidence>
<sequence>MNPLSDNTISGAHARTTLTDTNNRQHFVGEPLQDIPTPGNSAQKHQVVVIGGGPAGSVAATRLAQAGVDVLVLEREQFPRFHIGESLLPNGNRILKEIGVWEKVAAAGFIEKRGAQFTLADRSRTVRNVFAQGWVKGLDMTYQVERARFDEILLRHADSCGAQVWEQCPVTKVTRTTNGWQIEANHAGQAQLINADWVIDASGRHCVMGRAMKLAKSALPYPGRMAVFNHFEHMQRDEGEQAGDVIVLRLEHAWFWAIPISPTVTSVGVVLQKNGGRAKDESWEQLFWRKVKESPFLTQALAQATPLGDYRIESDYSFSHETFAAERCLLVGDAASFIDPVFSSGVYLALESGLLAADQIAAALKKSPSPQRETKLYAAYTHSLKTQIGTMRQLIDAYYDNSACEVFMSPRPTLSLPQAINSVLAGSLKPGFPVRWRLWLFKQICKLQKKRPLVPPIVWQAPDEPMTTTESSVRH</sequence>
<keyword evidence="3" id="KW-1185">Reference proteome</keyword>